<organism evidence="1 2">
    <name type="scientific">Hondaea fermentalgiana</name>
    <dbReference type="NCBI Taxonomy" id="2315210"/>
    <lineage>
        <taxon>Eukaryota</taxon>
        <taxon>Sar</taxon>
        <taxon>Stramenopiles</taxon>
        <taxon>Bigyra</taxon>
        <taxon>Labyrinthulomycetes</taxon>
        <taxon>Thraustochytrida</taxon>
        <taxon>Thraustochytriidae</taxon>
        <taxon>Hondaea</taxon>
    </lineage>
</organism>
<accession>A0A2R5GDA3</accession>
<keyword evidence="2" id="KW-1185">Reference proteome</keyword>
<evidence type="ECO:0000313" key="1">
    <source>
        <dbReference type="EMBL" id="GBG25784.1"/>
    </source>
</evidence>
<reference evidence="1 2" key="1">
    <citation type="submission" date="2017-12" db="EMBL/GenBank/DDBJ databases">
        <title>Sequencing, de novo assembly and annotation of complete genome of a new Thraustochytrid species, strain FCC1311.</title>
        <authorList>
            <person name="Sedici K."/>
            <person name="Godart F."/>
            <person name="Aiese Cigliano R."/>
            <person name="Sanseverino W."/>
            <person name="Barakat M."/>
            <person name="Ortet P."/>
            <person name="Marechal E."/>
            <person name="Cagnac O."/>
            <person name="Amato A."/>
        </authorList>
    </citation>
    <scope>NUCLEOTIDE SEQUENCE [LARGE SCALE GENOMIC DNA]</scope>
</reference>
<dbReference type="EMBL" id="BEYU01000015">
    <property type="protein sequence ID" value="GBG25784.1"/>
    <property type="molecule type" value="Genomic_DNA"/>
</dbReference>
<evidence type="ECO:0000313" key="2">
    <source>
        <dbReference type="Proteomes" id="UP000241890"/>
    </source>
</evidence>
<sequence length="245" mass="27630">MITCCDELDGAVAFYNGPFDRAFQREISDFDGFAYALGRVADRHAALSPYLGVIVFSFGPFNAERLPEELRLKLALQSAHYLALFKALVIRHMKANSTFAHAVLDSILCATSRENAWHLPNVLDFFREILMHSIFTTAELKSFEDKSMSMLTRAIQRPAGFEYGEFTTVYDLTPWSINDQFVNVLKDIDAVAGLLLMFAAETETRLSETVLGDLRRVSDKSIAAKTLVAFETQDHESSVRQDEHF</sequence>
<proteinExistence type="predicted"/>
<dbReference type="Proteomes" id="UP000241890">
    <property type="component" value="Unassembled WGS sequence"/>
</dbReference>
<dbReference type="InParanoid" id="A0A2R5GDA3"/>
<gene>
    <name evidence="1" type="ORF">FCC1311_020032</name>
</gene>
<dbReference type="AlphaFoldDB" id="A0A2R5GDA3"/>
<name>A0A2R5GDA3_9STRA</name>
<comment type="caution">
    <text evidence="1">The sequence shown here is derived from an EMBL/GenBank/DDBJ whole genome shotgun (WGS) entry which is preliminary data.</text>
</comment>
<protein>
    <submittedName>
        <fullName evidence="1">Uncharacterized protein</fullName>
    </submittedName>
</protein>